<reference evidence="1 2" key="1">
    <citation type="journal article" date="2015" name="Genome Biol. Evol.">
        <title>Phylogenomic analyses indicate that early fungi evolved digesting cell walls of algal ancestors of land plants.</title>
        <authorList>
            <person name="Chang Y."/>
            <person name="Wang S."/>
            <person name="Sekimoto S."/>
            <person name="Aerts A.L."/>
            <person name="Choi C."/>
            <person name="Clum A."/>
            <person name="LaButti K.M."/>
            <person name="Lindquist E.A."/>
            <person name="Yee Ngan C."/>
            <person name="Ohm R.A."/>
            <person name="Salamov A.A."/>
            <person name="Grigoriev I.V."/>
            <person name="Spatafora J.W."/>
            <person name="Berbee M.L."/>
        </authorList>
    </citation>
    <scope>NUCLEOTIDE SEQUENCE [LARGE SCALE GENOMIC DNA]</scope>
    <source>
        <strain evidence="1 2">NRRL 28638</strain>
    </source>
</reference>
<evidence type="ECO:0000313" key="1">
    <source>
        <dbReference type="EMBL" id="KXN67174.1"/>
    </source>
</evidence>
<proteinExistence type="predicted"/>
<dbReference type="AlphaFoldDB" id="A0A137NX09"/>
<name>A0A137NX09_CONC2</name>
<dbReference type="EMBL" id="KQ964654">
    <property type="protein sequence ID" value="KXN67174.1"/>
    <property type="molecule type" value="Genomic_DNA"/>
</dbReference>
<evidence type="ECO:0000313" key="2">
    <source>
        <dbReference type="Proteomes" id="UP000070444"/>
    </source>
</evidence>
<sequence>MNINEFNAICLDEIIGCLQLNDDNWCLENGYFLKLKGNTGEFVVFNIESFKDIRFIYIINYSQISYSLTEFNNSSDAGLTLTGLLTKKSKLIKLESFLVFSLTIKVYKFTKIILVKDWRLHDLKIGSRYKFQSCFLLFNNVFEFGGSKVENLDDADDIILEPNATELIVQHALDLELGLIKCENDCYLIIDNRLDLINYTFGPNTKILLFDSDSIELSTNQNKIRLFNIDLFTNYKITKLVLEEYKRPVYYIDSCYQSDIQWVYRTWLLKAKLIEINLTWAFLAIMNFCNIQYFKSKSKFDIEDLIPNNSKKVSGNINLDLNYDSVVSSSNQFILLKLVLNDGFNGLDWIDSSTRVSAKVKFKGISIESNLKLWIDFWYIVPRHLLNNPVIELKYCLKLDLNDTLLTKSFGTEEHTVDYSCKTGFDNSSETSTTSHLNTPGAVTNLCRDFNHASIEKRSRTNSSTISFQILNQYSTAHANVIQCISTTKLNMFYLVLNKYRFTEFDLARFQHFQIKDYEVISSNYLTMNSCSSLEITSPKLVPFDTITGRIVNLSWRTHNTITYEMSKIFITSFNLTVESLDQSIIELNCNYLLLQKVIKFEDLKQLSMNKAKLKDLYYEFTVVKLNIASFKPLKSIAICYKLLDLIENN</sequence>
<gene>
    <name evidence="1" type="ORF">CONCODRAFT_19792</name>
</gene>
<keyword evidence="2" id="KW-1185">Reference proteome</keyword>
<dbReference type="Proteomes" id="UP000070444">
    <property type="component" value="Unassembled WGS sequence"/>
</dbReference>
<organism evidence="1 2">
    <name type="scientific">Conidiobolus coronatus (strain ATCC 28846 / CBS 209.66 / NRRL 28638)</name>
    <name type="common">Delacroixia coronata</name>
    <dbReference type="NCBI Taxonomy" id="796925"/>
    <lineage>
        <taxon>Eukaryota</taxon>
        <taxon>Fungi</taxon>
        <taxon>Fungi incertae sedis</taxon>
        <taxon>Zoopagomycota</taxon>
        <taxon>Entomophthoromycotina</taxon>
        <taxon>Entomophthoromycetes</taxon>
        <taxon>Entomophthorales</taxon>
        <taxon>Ancylistaceae</taxon>
        <taxon>Conidiobolus</taxon>
    </lineage>
</organism>
<protein>
    <submittedName>
        <fullName evidence="1">Uncharacterized protein</fullName>
    </submittedName>
</protein>
<accession>A0A137NX09</accession>